<feature type="region of interest" description="Disordered" evidence="1">
    <location>
        <begin position="64"/>
        <end position="99"/>
    </location>
</feature>
<evidence type="ECO:0000256" key="1">
    <source>
        <dbReference type="SAM" id="MobiDB-lite"/>
    </source>
</evidence>
<dbReference type="EMBL" id="UAUI01000001">
    <property type="protein sequence ID" value="SPZ35404.1"/>
    <property type="molecule type" value="Genomic_DNA"/>
</dbReference>
<feature type="region of interest" description="Disordered" evidence="1">
    <location>
        <begin position="115"/>
        <end position="150"/>
    </location>
</feature>
<gene>
    <name evidence="2" type="ORF">NCTC13229_00752</name>
</gene>
<protein>
    <submittedName>
        <fullName evidence="2">Uncharacterized protein</fullName>
    </submittedName>
</protein>
<name>A0AB38F776_RHOWR</name>
<organism evidence="2 3">
    <name type="scientific">Rhodococcus wratislaviensis</name>
    <name type="common">Tsukamurella wratislaviensis</name>
    <dbReference type="NCBI Taxonomy" id="44752"/>
    <lineage>
        <taxon>Bacteria</taxon>
        <taxon>Bacillati</taxon>
        <taxon>Actinomycetota</taxon>
        <taxon>Actinomycetes</taxon>
        <taxon>Mycobacteriales</taxon>
        <taxon>Nocardiaceae</taxon>
        <taxon>Rhodococcus</taxon>
    </lineage>
</organism>
<dbReference type="Proteomes" id="UP000251211">
    <property type="component" value="Unassembled WGS sequence"/>
</dbReference>
<proteinExistence type="predicted"/>
<reference evidence="2 3" key="1">
    <citation type="submission" date="2018-06" db="EMBL/GenBank/DDBJ databases">
        <authorList>
            <consortium name="Pathogen Informatics"/>
            <person name="Doyle S."/>
        </authorList>
    </citation>
    <scope>NUCLEOTIDE SEQUENCE [LARGE SCALE GENOMIC DNA]</scope>
    <source>
        <strain evidence="2 3">NCTC13229</strain>
    </source>
</reference>
<evidence type="ECO:0000313" key="2">
    <source>
        <dbReference type="EMBL" id="SPZ35404.1"/>
    </source>
</evidence>
<feature type="compositionally biased region" description="Basic residues" evidence="1">
    <location>
        <begin position="64"/>
        <end position="73"/>
    </location>
</feature>
<evidence type="ECO:0000313" key="3">
    <source>
        <dbReference type="Proteomes" id="UP000251211"/>
    </source>
</evidence>
<sequence>MNDERRQVVEEMCIIDSKHHWWTCTMSRGQRGDHLTHPKPRIGTEMAYDVTECAKGYRLRRLGRSHPLRLHSTRRGDGEGLPRQPSLPHASRTGDHEAFDAVLSYERVGDQPQFLRTPHQGPLTCHGRPLRPRPDAMTRRLMSPHTAIDR</sequence>
<dbReference type="AlphaFoldDB" id="A0AB38F776"/>
<accession>A0AB38F776</accession>
<comment type="caution">
    <text evidence="2">The sequence shown here is derived from an EMBL/GenBank/DDBJ whole genome shotgun (WGS) entry which is preliminary data.</text>
</comment>